<keyword evidence="2" id="KW-0805">Transcription regulation</keyword>
<dbReference type="InterPro" id="IPR003340">
    <property type="entry name" value="B3_DNA-bd"/>
</dbReference>
<evidence type="ECO:0000313" key="8">
    <source>
        <dbReference type="Proteomes" id="UP000265520"/>
    </source>
</evidence>
<comment type="subcellular location">
    <subcellularLocation>
        <location evidence="1">Nucleus</location>
    </subcellularLocation>
</comment>
<dbReference type="EMBL" id="LXQA010485691">
    <property type="protein sequence ID" value="MCI54814.1"/>
    <property type="molecule type" value="Genomic_DNA"/>
</dbReference>
<protein>
    <submittedName>
        <fullName evidence="7">B3 domain-containing protein</fullName>
    </submittedName>
</protein>
<sequence length="76" mass="8988">GGREKRHGMSVSVLDPRVTLYHGMRLVKWRMVTSEIYNITGEWKELVAENQLKEGQKVQLWSFRSHQQLYFALVKL</sequence>
<accession>A0A392T2T5</accession>
<dbReference type="PROSITE" id="PS50863">
    <property type="entry name" value="B3"/>
    <property type="match status" value="1"/>
</dbReference>
<evidence type="ECO:0000256" key="5">
    <source>
        <dbReference type="ARBA" id="ARBA00023242"/>
    </source>
</evidence>
<organism evidence="7 8">
    <name type="scientific">Trifolium medium</name>
    <dbReference type="NCBI Taxonomy" id="97028"/>
    <lineage>
        <taxon>Eukaryota</taxon>
        <taxon>Viridiplantae</taxon>
        <taxon>Streptophyta</taxon>
        <taxon>Embryophyta</taxon>
        <taxon>Tracheophyta</taxon>
        <taxon>Spermatophyta</taxon>
        <taxon>Magnoliopsida</taxon>
        <taxon>eudicotyledons</taxon>
        <taxon>Gunneridae</taxon>
        <taxon>Pentapetalae</taxon>
        <taxon>rosids</taxon>
        <taxon>fabids</taxon>
        <taxon>Fabales</taxon>
        <taxon>Fabaceae</taxon>
        <taxon>Papilionoideae</taxon>
        <taxon>50 kb inversion clade</taxon>
        <taxon>NPAAA clade</taxon>
        <taxon>Hologalegina</taxon>
        <taxon>IRL clade</taxon>
        <taxon>Trifolieae</taxon>
        <taxon>Trifolium</taxon>
    </lineage>
</organism>
<dbReference type="PANTHER" id="PTHR31541">
    <property type="entry name" value="B3 DOMAIN PLANT PROTEIN-RELATED"/>
    <property type="match status" value="1"/>
</dbReference>
<dbReference type="Proteomes" id="UP000265520">
    <property type="component" value="Unassembled WGS sequence"/>
</dbReference>
<keyword evidence="3" id="KW-0238">DNA-binding</keyword>
<evidence type="ECO:0000256" key="1">
    <source>
        <dbReference type="ARBA" id="ARBA00004123"/>
    </source>
</evidence>
<evidence type="ECO:0000256" key="2">
    <source>
        <dbReference type="ARBA" id="ARBA00023015"/>
    </source>
</evidence>
<keyword evidence="8" id="KW-1185">Reference proteome</keyword>
<dbReference type="AlphaFoldDB" id="A0A392T2T5"/>
<evidence type="ECO:0000313" key="7">
    <source>
        <dbReference type="EMBL" id="MCI54814.1"/>
    </source>
</evidence>
<proteinExistence type="predicted"/>
<dbReference type="GO" id="GO:0005634">
    <property type="term" value="C:nucleus"/>
    <property type="evidence" value="ECO:0007669"/>
    <property type="project" value="UniProtKB-SubCell"/>
</dbReference>
<comment type="caution">
    <text evidence="7">The sequence shown here is derived from an EMBL/GenBank/DDBJ whole genome shotgun (WGS) entry which is preliminary data.</text>
</comment>
<dbReference type="Gene3D" id="2.40.330.10">
    <property type="entry name" value="DNA-binding pseudobarrel domain"/>
    <property type="match status" value="1"/>
</dbReference>
<reference evidence="7 8" key="1">
    <citation type="journal article" date="2018" name="Front. Plant Sci.">
        <title>Red Clover (Trifolium pratense) and Zigzag Clover (T. medium) - A Picture of Genomic Similarities and Differences.</title>
        <authorList>
            <person name="Dluhosova J."/>
            <person name="Istvanek J."/>
            <person name="Nedelnik J."/>
            <person name="Repkova J."/>
        </authorList>
    </citation>
    <scope>NUCLEOTIDE SEQUENCE [LARGE SCALE GENOMIC DNA]</scope>
    <source>
        <strain evidence="8">cv. 10/8</strain>
        <tissue evidence="7">Leaf</tissue>
    </source>
</reference>
<keyword evidence="5" id="KW-0539">Nucleus</keyword>
<feature type="non-terminal residue" evidence="7">
    <location>
        <position position="1"/>
    </location>
</feature>
<dbReference type="SUPFAM" id="SSF101936">
    <property type="entry name" value="DNA-binding pseudobarrel domain"/>
    <property type="match status" value="1"/>
</dbReference>
<dbReference type="GO" id="GO:0003677">
    <property type="term" value="F:DNA binding"/>
    <property type="evidence" value="ECO:0007669"/>
    <property type="project" value="UniProtKB-KW"/>
</dbReference>
<evidence type="ECO:0000259" key="6">
    <source>
        <dbReference type="PROSITE" id="PS50863"/>
    </source>
</evidence>
<dbReference type="InterPro" id="IPR015300">
    <property type="entry name" value="DNA-bd_pseudobarrel_sf"/>
</dbReference>
<evidence type="ECO:0000256" key="4">
    <source>
        <dbReference type="ARBA" id="ARBA00023163"/>
    </source>
</evidence>
<feature type="domain" description="TF-B3" evidence="6">
    <location>
        <begin position="1"/>
        <end position="76"/>
    </location>
</feature>
<keyword evidence="4" id="KW-0804">Transcription</keyword>
<name>A0A392T2T5_9FABA</name>
<dbReference type="PANTHER" id="PTHR31541:SF25">
    <property type="entry name" value="GAMMA-GLIADIN B"/>
    <property type="match status" value="1"/>
</dbReference>
<dbReference type="InterPro" id="IPR005508">
    <property type="entry name" value="At2g31720-like"/>
</dbReference>
<evidence type="ECO:0000256" key="3">
    <source>
        <dbReference type="ARBA" id="ARBA00023125"/>
    </source>
</evidence>